<accession>A0AA38ZFI1</accession>
<dbReference type="PANTHER" id="PTHR48049:SF60">
    <property type="entry name" value="UDP-GLYCOSYLTRANSFERASE 91B1"/>
    <property type="match status" value="1"/>
</dbReference>
<comment type="caution">
    <text evidence="1">The sequence shown here is derived from an EMBL/GenBank/DDBJ whole genome shotgun (WGS) entry which is preliminary data.</text>
</comment>
<proteinExistence type="predicted"/>
<evidence type="ECO:0000313" key="2">
    <source>
        <dbReference type="Proteomes" id="UP001168098"/>
    </source>
</evidence>
<evidence type="ECO:0000313" key="1">
    <source>
        <dbReference type="EMBL" id="KAJ9688081.1"/>
    </source>
</evidence>
<keyword evidence="2" id="KW-1185">Reference proteome</keyword>
<organism evidence="1 2">
    <name type="scientific">Vitis rotundifolia</name>
    <name type="common">Muscadine grape</name>
    <dbReference type="NCBI Taxonomy" id="103349"/>
    <lineage>
        <taxon>Eukaryota</taxon>
        <taxon>Viridiplantae</taxon>
        <taxon>Streptophyta</taxon>
        <taxon>Embryophyta</taxon>
        <taxon>Tracheophyta</taxon>
        <taxon>Spermatophyta</taxon>
        <taxon>Magnoliopsida</taxon>
        <taxon>eudicotyledons</taxon>
        <taxon>Gunneridae</taxon>
        <taxon>Pentapetalae</taxon>
        <taxon>rosids</taxon>
        <taxon>Vitales</taxon>
        <taxon>Vitaceae</taxon>
        <taxon>Viteae</taxon>
        <taxon>Vitis</taxon>
    </lineage>
</organism>
<name>A0AA38ZFI1_VITRO</name>
<sequence>MPAPRGDRIQDCMDSEASDFFRLAKVIEGCRFGDSLSLLQKLYQQPVVPIGLLPTEVNDSEGDESWGTLRQWLYEKTENSVLYVALGTELTLKKSGLPFVWVVKTKDDPFITGFEARQILAHPSVGGFLTHCGWSSVIEALGLGRVLVLFPGAFQISGRWQDSLKVSKSG</sequence>
<dbReference type="AlphaFoldDB" id="A0AA38ZFI1"/>
<gene>
    <name evidence="1" type="ORF">PVL29_014034</name>
</gene>
<dbReference type="Gene3D" id="3.40.50.2000">
    <property type="entry name" value="Glycogen Phosphorylase B"/>
    <property type="match status" value="2"/>
</dbReference>
<dbReference type="GO" id="GO:0035251">
    <property type="term" value="F:UDP-glucosyltransferase activity"/>
    <property type="evidence" value="ECO:0007669"/>
    <property type="project" value="InterPro"/>
</dbReference>
<dbReference type="PANTHER" id="PTHR48049">
    <property type="entry name" value="GLYCOSYLTRANSFERASE"/>
    <property type="match status" value="1"/>
</dbReference>
<dbReference type="EMBL" id="JARBHA010000011">
    <property type="protein sequence ID" value="KAJ9688081.1"/>
    <property type="molecule type" value="Genomic_DNA"/>
</dbReference>
<dbReference type="SUPFAM" id="SSF53756">
    <property type="entry name" value="UDP-Glycosyltransferase/glycogen phosphorylase"/>
    <property type="match status" value="1"/>
</dbReference>
<dbReference type="InterPro" id="IPR050481">
    <property type="entry name" value="UDP-glycosyltransf_plant"/>
</dbReference>
<protein>
    <submittedName>
        <fullName evidence="1">Uncharacterized protein</fullName>
    </submittedName>
</protein>
<reference evidence="1 2" key="1">
    <citation type="journal article" date="2023" name="BMC Biotechnol.">
        <title>Vitis rotundifolia cv Carlos genome sequencing.</title>
        <authorList>
            <person name="Huff M."/>
            <person name="Hulse-Kemp A."/>
            <person name="Scheffler B."/>
            <person name="Youngblood R."/>
            <person name="Simpson S."/>
            <person name="Babiker E."/>
            <person name="Staton M."/>
        </authorList>
    </citation>
    <scope>NUCLEOTIDE SEQUENCE [LARGE SCALE GENOMIC DNA]</scope>
    <source>
        <tissue evidence="1">Leaf</tissue>
    </source>
</reference>
<dbReference type="Proteomes" id="UP001168098">
    <property type="component" value="Unassembled WGS sequence"/>
</dbReference>